<dbReference type="EMBL" id="JAUDCL010000003">
    <property type="protein sequence ID" value="MDM8200277.1"/>
    <property type="molecule type" value="Genomic_DNA"/>
</dbReference>
<protein>
    <submittedName>
        <fullName evidence="1">Uncharacterized protein</fullName>
    </submittedName>
</protein>
<dbReference type="RefSeq" id="WP_289599149.1">
    <property type="nucleotide sequence ID" value="NZ_JAUDCL010000003.1"/>
</dbReference>
<comment type="caution">
    <text evidence="1">The sequence shown here is derived from an EMBL/GenBank/DDBJ whole genome shotgun (WGS) entry which is preliminary data.</text>
</comment>
<keyword evidence="2" id="KW-1185">Reference proteome</keyword>
<organism evidence="1 2">
    <name type="scientific">Allofournierella massiliensis</name>
    <dbReference type="NCBI Taxonomy" id="1650663"/>
    <lineage>
        <taxon>Bacteria</taxon>
        <taxon>Bacillati</taxon>
        <taxon>Bacillota</taxon>
        <taxon>Clostridia</taxon>
        <taxon>Eubacteriales</taxon>
        <taxon>Oscillospiraceae</taxon>
        <taxon>Allofournierella</taxon>
    </lineage>
</organism>
<sequence length="149" mass="17308">MATWLNDYRAYKEALSQEFESGDIKINKVLQYQELLYRIDVLETCQMLCKTAPITMDMKSLVMHYQLVDAYIQNLSKERRIGLPADDKLKASRETSAAALESTVADCRKRFSSFRAENEQLYKRSISTLLNTVLPVWLQLRNTYTPITK</sequence>
<evidence type="ECO:0000313" key="2">
    <source>
        <dbReference type="Proteomes" id="UP001529380"/>
    </source>
</evidence>
<evidence type="ECO:0000313" key="1">
    <source>
        <dbReference type="EMBL" id="MDM8200277.1"/>
    </source>
</evidence>
<accession>A0ABT7UN10</accession>
<reference evidence="1 2" key="1">
    <citation type="submission" date="2023-06" db="EMBL/GenBank/DDBJ databases">
        <title>Identification and characterization of horizontal gene transfer across gut microbiota members of farm animals based on homology search.</title>
        <authorList>
            <person name="Schwarzerova J."/>
            <person name="Nykrynova M."/>
            <person name="Jureckova K."/>
            <person name="Cejkova D."/>
            <person name="Rychlik I."/>
        </authorList>
    </citation>
    <scope>NUCLEOTIDE SEQUENCE [LARGE SCALE GENOMIC DNA]</scope>
    <source>
        <strain evidence="1 2">ET340</strain>
    </source>
</reference>
<name>A0ABT7UN10_9FIRM</name>
<proteinExistence type="predicted"/>
<gene>
    <name evidence="1" type="ORF">QUW08_03045</name>
</gene>
<dbReference type="Proteomes" id="UP001529380">
    <property type="component" value="Unassembled WGS sequence"/>
</dbReference>